<dbReference type="InterPro" id="IPR003602">
    <property type="entry name" value="Topo_IA_DNA-bd_dom"/>
</dbReference>
<evidence type="ECO:0000313" key="12">
    <source>
        <dbReference type="EMBL" id="SPU40741.1"/>
    </source>
</evidence>
<reference evidence="12 13" key="1">
    <citation type="submission" date="2018-06" db="EMBL/GenBank/DDBJ databases">
        <authorList>
            <consortium name="Pathogen Informatics"/>
            <person name="Doyle S."/>
        </authorList>
    </citation>
    <scope>NUCLEOTIDE SEQUENCE [LARGE SCALE GENOMIC DNA]</scope>
    <source>
        <strain evidence="12 13">NCTC7582</strain>
    </source>
</reference>
<dbReference type="EMBL" id="UAQE01000011">
    <property type="protein sequence ID" value="SPU40741.1"/>
    <property type="molecule type" value="Genomic_DNA"/>
</dbReference>
<dbReference type="GO" id="GO:0003677">
    <property type="term" value="F:DNA binding"/>
    <property type="evidence" value="ECO:0007669"/>
    <property type="project" value="UniProtKB-KW"/>
</dbReference>
<dbReference type="PRINTS" id="PR00417">
    <property type="entry name" value="PRTPISMRASEI"/>
</dbReference>
<dbReference type="Gene3D" id="1.10.290.10">
    <property type="entry name" value="Topoisomerase I, domain 4"/>
    <property type="match status" value="1"/>
</dbReference>
<dbReference type="InterPro" id="IPR023406">
    <property type="entry name" value="Topo_IA_AS"/>
</dbReference>
<dbReference type="GO" id="GO:0006265">
    <property type="term" value="P:DNA topological change"/>
    <property type="evidence" value="ECO:0007669"/>
    <property type="project" value="InterPro"/>
</dbReference>
<dbReference type="InterPro" id="IPR013826">
    <property type="entry name" value="Topo_IA_cen_sub3"/>
</dbReference>
<dbReference type="PROSITE" id="PS52039">
    <property type="entry name" value="TOPO_IA_2"/>
    <property type="match status" value="1"/>
</dbReference>
<dbReference type="Gene3D" id="3.40.50.140">
    <property type="match status" value="1"/>
</dbReference>
<dbReference type="GO" id="GO:0003917">
    <property type="term" value="F:DNA topoisomerase type I (single strand cut, ATP-independent) activity"/>
    <property type="evidence" value="ECO:0007669"/>
    <property type="project" value="UniProtKB-EC"/>
</dbReference>
<proteinExistence type="inferred from homology"/>
<feature type="domain" description="Topo IA-type catalytic" evidence="11">
    <location>
        <begin position="175"/>
        <end position="642"/>
    </location>
</feature>
<evidence type="ECO:0000256" key="4">
    <source>
        <dbReference type="ARBA" id="ARBA00023029"/>
    </source>
</evidence>
<evidence type="ECO:0000256" key="3">
    <source>
        <dbReference type="ARBA" id="ARBA00012891"/>
    </source>
</evidence>
<dbReference type="PANTHER" id="PTHR11390:SF21">
    <property type="entry name" value="DNA TOPOISOMERASE 3-ALPHA"/>
    <property type="match status" value="1"/>
</dbReference>
<dbReference type="AlphaFoldDB" id="A0A2X1BG73"/>
<dbReference type="InterPro" id="IPR023405">
    <property type="entry name" value="Topo_IA_core_domain"/>
</dbReference>
<keyword evidence="4" id="KW-0799">Topoisomerase</keyword>
<evidence type="ECO:0000256" key="6">
    <source>
        <dbReference type="ARBA" id="ARBA00023235"/>
    </source>
</evidence>
<evidence type="ECO:0000313" key="13">
    <source>
        <dbReference type="Proteomes" id="UP000251431"/>
    </source>
</evidence>
<dbReference type="RefSeq" id="WP_112118976.1">
    <property type="nucleotide sequence ID" value="NZ_UAQE01000011.1"/>
</dbReference>
<dbReference type="InterPro" id="IPR013497">
    <property type="entry name" value="Topo_IA_cen"/>
</dbReference>
<comment type="similarity">
    <text evidence="2">Belongs to the type IA topoisomerase family.</text>
</comment>
<dbReference type="Pfam" id="PF01131">
    <property type="entry name" value="Topoisom_bac"/>
    <property type="match status" value="1"/>
</dbReference>
<dbReference type="GO" id="GO:0043597">
    <property type="term" value="C:cytoplasmic replication fork"/>
    <property type="evidence" value="ECO:0007669"/>
    <property type="project" value="TreeGrafter"/>
</dbReference>
<evidence type="ECO:0000256" key="1">
    <source>
        <dbReference type="ARBA" id="ARBA00000213"/>
    </source>
</evidence>
<evidence type="ECO:0000259" key="11">
    <source>
        <dbReference type="PROSITE" id="PS52039"/>
    </source>
</evidence>
<comment type="catalytic activity">
    <reaction evidence="1">
        <text>ATP-independent breakage of single-stranded DNA, followed by passage and rejoining.</text>
        <dbReference type="EC" id="5.6.2.1"/>
    </reaction>
</comment>
<dbReference type="Pfam" id="PF13342">
    <property type="entry name" value="Toprim_Crpt"/>
    <property type="match status" value="1"/>
</dbReference>
<dbReference type="Gene3D" id="2.70.20.10">
    <property type="entry name" value="Topoisomerase I, domain 3"/>
    <property type="match status" value="1"/>
</dbReference>
<evidence type="ECO:0000256" key="5">
    <source>
        <dbReference type="ARBA" id="ARBA00023125"/>
    </source>
</evidence>
<keyword evidence="5" id="KW-0238">DNA-binding</keyword>
<gene>
    <name evidence="12" type="primary">topB_2</name>
    <name evidence="12" type="ORF">NCTC7582_05285</name>
</gene>
<dbReference type="InterPro" id="IPR025589">
    <property type="entry name" value="Toprim_C_rpt"/>
</dbReference>
<dbReference type="SUPFAM" id="SSF56712">
    <property type="entry name" value="Prokaryotic type I DNA topoisomerase"/>
    <property type="match status" value="1"/>
</dbReference>
<dbReference type="PANTHER" id="PTHR11390">
    <property type="entry name" value="PROKARYOTIC DNA TOPOISOMERASE"/>
    <property type="match status" value="1"/>
</dbReference>
<evidence type="ECO:0000256" key="8">
    <source>
        <dbReference type="ARBA" id="ARBA00031985"/>
    </source>
</evidence>
<organism evidence="12 13">
    <name type="scientific">Lysinibacillus capsici</name>
    <dbReference type="NCBI Taxonomy" id="2115968"/>
    <lineage>
        <taxon>Bacteria</taxon>
        <taxon>Bacillati</taxon>
        <taxon>Bacillota</taxon>
        <taxon>Bacilli</taxon>
        <taxon>Bacillales</taxon>
        <taxon>Bacillaceae</taxon>
        <taxon>Lysinibacillus</taxon>
    </lineage>
</organism>
<dbReference type="Proteomes" id="UP000251431">
    <property type="component" value="Unassembled WGS sequence"/>
</dbReference>
<name>A0A2X1BG73_9BACI</name>
<dbReference type="GO" id="GO:0006281">
    <property type="term" value="P:DNA repair"/>
    <property type="evidence" value="ECO:0007669"/>
    <property type="project" value="TreeGrafter"/>
</dbReference>
<dbReference type="InterPro" id="IPR013825">
    <property type="entry name" value="Topo_IA_cen_sub2"/>
</dbReference>
<protein>
    <recommendedName>
        <fullName evidence="3">DNA topoisomerase</fullName>
        <ecNumber evidence="3">5.6.2.1</ecNumber>
    </recommendedName>
    <alternativeName>
        <fullName evidence="10">Omega-protein</fullName>
    </alternativeName>
    <alternativeName>
        <fullName evidence="9">Relaxing enzyme</fullName>
    </alternativeName>
    <alternativeName>
        <fullName evidence="7">Swivelase</fullName>
    </alternativeName>
    <alternativeName>
        <fullName evidence="8">Untwisting enzyme</fullName>
    </alternativeName>
</protein>
<evidence type="ECO:0000256" key="2">
    <source>
        <dbReference type="ARBA" id="ARBA00009446"/>
    </source>
</evidence>
<keyword evidence="6 12" id="KW-0413">Isomerase</keyword>
<dbReference type="SMART" id="SM00437">
    <property type="entry name" value="TOP1Ac"/>
    <property type="match status" value="1"/>
</dbReference>
<dbReference type="SMART" id="SM00436">
    <property type="entry name" value="TOP1Bc"/>
    <property type="match status" value="1"/>
</dbReference>
<dbReference type="PROSITE" id="PS00396">
    <property type="entry name" value="TOPO_IA_1"/>
    <property type="match status" value="1"/>
</dbReference>
<dbReference type="InterPro" id="IPR000380">
    <property type="entry name" value="Topo_IA"/>
</dbReference>
<dbReference type="Gene3D" id="1.10.460.10">
    <property type="entry name" value="Topoisomerase I, domain 2"/>
    <property type="match status" value="1"/>
</dbReference>
<dbReference type="EC" id="5.6.2.1" evidence="3"/>
<accession>A0A2X1BG73</accession>
<dbReference type="GO" id="GO:0006310">
    <property type="term" value="P:DNA recombination"/>
    <property type="evidence" value="ECO:0007669"/>
    <property type="project" value="TreeGrafter"/>
</dbReference>
<dbReference type="InterPro" id="IPR003601">
    <property type="entry name" value="Topo_IA_2"/>
</dbReference>
<evidence type="ECO:0000256" key="7">
    <source>
        <dbReference type="ARBA" id="ARBA00030003"/>
    </source>
</evidence>
<evidence type="ECO:0000256" key="9">
    <source>
        <dbReference type="ARBA" id="ARBA00032235"/>
    </source>
</evidence>
<dbReference type="InterPro" id="IPR013824">
    <property type="entry name" value="Topo_IA_cen_sub1"/>
</dbReference>
<evidence type="ECO:0000256" key="10">
    <source>
        <dbReference type="ARBA" id="ARBA00032877"/>
    </source>
</evidence>
<sequence>MTFPPVFAIAEKPSQARSYAVALNAKLHDFYYIVNPCKLFPQGMVIFSAVGHLLKLKEPHLYKGFEHLVDWKLDDLPFSIPKPYEYEPIKKTQNTLLSIKDAIRDIINQYGASNVTAISSCDIDVEGSAIFHTVLQYCVSEEEYNQLKIKRLWVKSLEPKAVYNGFNNLLDDYKDKNMYKQGITRGAADWIVGLSTTRILTIYVTSMLELLLSQRANSGGPVLSVKDILGDTSLRSGRIILPVLHLIYNRENDINNFTEEKFFEVFANVTTDEGTYKSKLEGFKTFKRADVEDLLNRHSIKTSATAEITSVTKELKHTSSKRLHSISSLQKYANKKWKMTAKSTLSTVQSLYETHKILTYPRSDCQFIGHSEFEYLLNNLEAYKEAIGVQFENTNCEPRKRYVDPTRVEEHFAIIPTTKVPTQELLQKLTQNEYRIYMEVLRTTLAMFAPDYEYEQTTILTNINGLNFKTVGRIEKDLGFKTLWQDDKELEQDDKEDEDSAKIPNVLEGTVATAKIDVKTGTTKPPDRFTEATLLTAMETAGQYVDDEEDAEILKSVDGIGTGATRDGAIESLKEANYILLVKNKIFPTAKAFIACKATEGTLLSSPTMTAKWEKYLKQIGDGLKPPGPFLDSIDKFIERFLTTIPDVISRQETVNYFNYLIDRVEENTKSYLCPKCKKGYIKGIITPKRSFYGCSNFRNEDIKCNLNIPSEYRKRKISLANIKALIDKGKTPVLKFKSKEGKEYTGRLIMDLNTFKLSFEYENKIKKK</sequence>